<comment type="caution">
    <text evidence="8">The sequence shown here is derived from an EMBL/GenBank/DDBJ whole genome shotgun (WGS) entry which is preliminary data.</text>
</comment>
<dbReference type="Gene3D" id="1.25.10.10">
    <property type="entry name" value="Leucine-rich Repeat Variant"/>
    <property type="match status" value="1"/>
</dbReference>
<proteinExistence type="inferred from homology"/>
<evidence type="ECO:0000256" key="4">
    <source>
        <dbReference type="ARBA" id="ARBA00022701"/>
    </source>
</evidence>
<feature type="compositionally biased region" description="Acidic residues" evidence="6">
    <location>
        <begin position="1147"/>
        <end position="1156"/>
    </location>
</feature>
<feature type="region of interest" description="Disordered" evidence="6">
    <location>
        <begin position="588"/>
        <end position="612"/>
    </location>
</feature>
<feature type="compositionally biased region" description="Basic and acidic residues" evidence="6">
    <location>
        <begin position="1157"/>
        <end position="1170"/>
    </location>
</feature>
<feature type="compositionally biased region" description="Low complexity" evidence="6">
    <location>
        <begin position="708"/>
        <end position="734"/>
    </location>
</feature>
<feature type="compositionally biased region" description="Low complexity" evidence="6">
    <location>
        <begin position="863"/>
        <end position="903"/>
    </location>
</feature>
<feature type="region of interest" description="Disordered" evidence="6">
    <location>
        <begin position="625"/>
        <end position="978"/>
    </location>
</feature>
<feature type="compositionally biased region" description="Pro residues" evidence="6">
    <location>
        <begin position="735"/>
        <end position="753"/>
    </location>
</feature>
<comment type="similarity">
    <text evidence="2">Belongs to the CLASP family.</text>
</comment>
<keyword evidence="4" id="KW-0493">Microtubule</keyword>
<dbReference type="InterPro" id="IPR024395">
    <property type="entry name" value="CLASP_N_dom"/>
</dbReference>
<evidence type="ECO:0000256" key="2">
    <source>
        <dbReference type="ARBA" id="ARBA00009549"/>
    </source>
</evidence>
<keyword evidence="5" id="KW-0131">Cell cycle</keyword>
<dbReference type="Proteomes" id="UP001164286">
    <property type="component" value="Unassembled WGS sequence"/>
</dbReference>
<protein>
    <submittedName>
        <fullName evidence="8">Clasp N terminal-domain-containing protein</fullName>
    </submittedName>
</protein>
<dbReference type="GeneID" id="77731503"/>
<dbReference type="EMBL" id="JAKWFO010000004">
    <property type="protein sequence ID" value="KAI9637236.1"/>
    <property type="molecule type" value="Genomic_DNA"/>
</dbReference>
<evidence type="ECO:0000256" key="1">
    <source>
        <dbReference type="ARBA" id="ARBA00004186"/>
    </source>
</evidence>
<keyword evidence="5" id="KW-0498">Mitosis</keyword>
<evidence type="ECO:0000259" key="7">
    <source>
        <dbReference type="Pfam" id="PF12348"/>
    </source>
</evidence>
<evidence type="ECO:0000256" key="5">
    <source>
        <dbReference type="ARBA" id="ARBA00022776"/>
    </source>
</evidence>
<dbReference type="InterPro" id="IPR011989">
    <property type="entry name" value="ARM-like"/>
</dbReference>
<sequence>MPPIDRDAKIPCPTPQHLQIELDALAAVLELREQEDTWEKMERGIIRFTGVTKGGGYKHLPLFIEGVGKMGVGLKVGQCMLSDRGRLSGVATELLQTLAPRLGPAFQPLVPVYLPPLVQLLGRPNKVFLKRAEKCLWTIISNCHLSNILLELRRGLSDEAATCRRGCAAGFERALVEWQRGVFGEKGVGIVEEALRKVGTDKDPEVRATGKRIWTRFSEVWPERVDEFSGPLTPTIRRYLGVSAAAATAVAGSSKSRAAPARAAPTRPPPFALTASTSSAPVATPAPSPPLVQMPPPPPVQMAPPPPPPQTAAPPELARPLAFPTRATRPALPTSQSEACLPTQPPIEAVRPRRSPTKVLFPGGPAIPGPPVLEESTRPRILSSRAPRYPPGVLGAHTRSVSHSVLPPPEVPSFPFPSEWAPTPVTSAPEPPTRPALPTSFSTTSLPTSAAEDEGRGTWQPARRFAGGPLRAALPSSAEERMPISGSVSAGATPHVLRGAVRPAPVPVARRDLGQPQRRVISNPVHPALASSASIPDFEHPIPASTQPQISAAPALLRVSTSVRDRIQEMERKASEAEVEAAGVPLPSSPVAERFANGQAGTRSREGTPTRRRVELAALSPSVPMLARSLRGSSGPEKGMLRDEEAPSEVGDMTLSESTATKESEPASSNSADSVDPPALRTAPATFIEMGTVAVTDTTALPPPPPTTAASTSEIAPSTLASKKAASTAPAPAGTAPPAPEAKPRKPPIPQPAPRVRAEKPTAAAERLPPITAVRATKPRLPQAEARRPFRPTTKAAAPPAAATTAAPPVKAAVSSRSASGSTAPKGPAVAVPKAAPAPVPKPTAPPVPASRSVSSNLTKPTAASAQRAASATHPPASSTTTAAAAAAKGAAAAKASSSASSTLPPPVKKDKVKRKAAVPSFRPTRTADPKSGGAPTARAAATPAAAGGTTSLSASTISSAPSSSALGRSQAKASGLGVGAGGIVAKVRVKPEAIPLPISPGEKRAVEIPLPPSPVVLEFTGKVKVRTRPESLGLSTSGREAGGGGAIIGTTDGRGDRVSPLASEVPLPLSPTASSTTPVSSPPRPTVEFGSSSSQSPINLVNISHSSPSRNAVSTDLGLPCIPGSGLTPISKASTIPARSDWMGSDSEDEEASEAGEERVTLGKNRQEEAVCVPPVDSDGAEKDLIEFSSPSRPTSDPAVKVAEAEETGLTELEKAEERDLNEFSAPSRPALSVLEGDENTVGRSEVSPVSQGKTMKAESAAGGVVGTVASPRVVLSERRNGVLRHEELL</sequence>
<dbReference type="InterPro" id="IPR016024">
    <property type="entry name" value="ARM-type_fold"/>
</dbReference>
<feature type="domain" description="CLASP N-terminal" evidence="7">
    <location>
        <begin position="21"/>
        <end position="239"/>
    </location>
</feature>
<feature type="compositionally biased region" description="Low complexity" evidence="6">
    <location>
        <begin position="436"/>
        <end position="450"/>
    </location>
</feature>
<keyword evidence="3" id="KW-0132">Cell division</keyword>
<feature type="region of interest" description="Disordered" evidence="6">
    <location>
        <begin position="422"/>
        <end position="463"/>
    </location>
</feature>
<feature type="compositionally biased region" description="Low complexity" evidence="6">
    <location>
        <begin position="272"/>
        <end position="283"/>
    </location>
</feature>
<feature type="compositionally biased region" description="Pro residues" evidence="6">
    <location>
        <begin position="284"/>
        <end position="312"/>
    </location>
</feature>
<name>A0AA38HBG4_9TREE</name>
<feature type="compositionally biased region" description="Pro residues" evidence="6">
    <location>
        <begin position="836"/>
        <end position="849"/>
    </location>
</feature>
<accession>A0AA38HBG4</accession>
<feature type="compositionally biased region" description="Low complexity" evidence="6">
    <location>
        <begin position="251"/>
        <end position="265"/>
    </location>
</feature>
<feature type="region of interest" description="Disordered" evidence="6">
    <location>
        <begin position="1031"/>
        <end position="1263"/>
    </location>
</feature>
<dbReference type="Pfam" id="PF12348">
    <property type="entry name" value="CLASP_N"/>
    <property type="match status" value="1"/>
</dbReference>
<feature type="compositionally biased region" description="Low complexity" evidence="6">
    <location>
        <begin position="932"/>
        <end position="970"/>
    </location>
</feature>
<feature type="region of interest" description="Disordered" evidence="6">
    <location>
        <begin position="251"/>
        <end position="316"/>
    </location>
</feature>
<keyword evidence="9" id="KW-1185">Reference proteome</keyword>
<evidence type="ECO:0000313" key="9">
    <source>
        <dbReference type="Proteomes" id="UP001164286"/>
    </source>
</evidence>
<organism evidence="8 9">
    <name type="scientific">Dioszegia hungarica</name>
    <dbReference type="NCBI Taxonomy" id="4972"/>
    <lineage>
        <taxon>Eukaryota</taxon>
        <taxon>Fungi</taxon>
        <taxon>Dikarya</taxon>
        <taxon>Basidiomycota</taxon>
        <taxon>Agaricomycotina</taxon>
        <taxon>Tremellomycetes</taxon>
        <taxon>Tremellales</taxon>
        <taxon>Bulleribasidiaceae</taxon>
        <taxon>Dioszegia</taxon>
    </lineage>
</organism>
<feature type="compositionally biased region" description="Low complexity" evidence="6">
    <location>
        <begin position="1066"/>
        <end position="1080"/>
    </location>
</feature>
<dbReference type="GO" id="GO:0051301">
    <property type="term" value="P:cell division"/>
    <property type="evidence" value="ECO:0007669"/>
    <property type="project" value="UniProtKB-KW"/>
</dbReference>
<feature type="compositionally biased region" description="Basic and acidic residues" evidence="6">
    <location>
        <begin position="603"/>
        <end position="612"/>
    </location>
</feature>
<dbReference type="SUPFAM" id="SSF48371">
    <property type="entry name" value="ARM repeat"/>
    <property type="match status" value="1"/>
</dbReference>
<feature type="compositionally biased region" description="Basic and acidic residues" evidence="6">
    <location>
        <begin position="1213"/>
        <end position="1223"/>
    </location>
</feature>
<evidence type="ECO:0000313" key="8">
    <source>
        <dbReference type="EMBL" id="KAI9637236.1"/>
    </source>
</evidence>
<feature type="compositionally biased region" description="Polar residues" evidence="6">
    <location>
        <begin position="1090"/>
        <end position="1115"/>
    </location>
</feature>
<reference evidence="8" key="1">
    <citation type="journal article" date="2022" name="G3 (Bethesda)">
        <title>High quality genome of the basidiomycete yeast Dioszegia hungarica PDD-24b-2 isolated from cloud water.</title>
        <authorList>
            <person name="Jarrige D."/>
            <person name="Haridas S."/>
            <person name="Bleykasten-Grosshans C."/>
            <person name="Joly M."/>
            <person name="Nadalig T."/>
            <person name="Sancelme M."/>
            <person name="Vuilleumier S."/>
            <person name="Grigoriev I.V."/>
            <person name="Amato P."/>
            <person name="Bringel F."/>
        </authorList>
    </citation>
    <scope>NUCLEOTIDE SEQUENCE</scope>
    <source>
        <strain evidence="8">PDD-24b-2</strain>
    </source>
</reference>
<dbReference type="GO" id="GO:0005874">
    <property type="term" value="C:microtubule"/>
    <property type="evidence" value="ECO:0007669"/>
    <property type="project" value="UniProtKB-KW"/>
</dbReference>
<dbReference type="RefSeq" id="XP_052947013.1">
    <property type="nucleotide sequence ID" value="XM_053092298.1"/>
</dbReference>
<comment type="subcellular location">
    <subcellularLocation>
        <location evidence="1">Cytoplasm</location>
        <location evidence="1">Cytoskeleton</location>
        <location evidence="1">Spindle</location>
    </subcellularLocation>
</comment>
<feature type="compositionally biased region" description="Low complexity" evidence="6">
    <location>
        <begin position="791"/>
        <end position="835"/>
    </location>
</feature>
<evidence type="ECO:0000256" key="3">
    <source>
        <dbReference type="ARBA" id="ARBA00022618"/>
    </source>
</evidence>
<evidence type="ECO:0000256" key="6">
    <source>
        <dbReference type="SAM" id="MobiDB-lite"/>
    </source>
</evidence>
<gene>
    <name evidence="8" type="ORF">MKK02DRAFT_43156</name>
</gene>
<dbReference type="GO" id="GO:0005819">
    <property type="term" value="C:spindle"/>
    <property type="evidence" value="ECO:0007669"/>
    <property type="project" value="UniProtKB-SubCell"/>
</dbReference>